<dbReference type="InterPro" id="IPR006630">
    <property type="entry name" value="La_HTH"/>
</dbReference>
<reference evidence="3 4" key="1">
    <citation type="submission" date="2020-04" db="EMBL/GenBank/DDBJ databases">
        <title>Plant Genome Project.</title>
        <authorList>
            <person name="Zhang R.-G."/>
        </authorList>
    </citation>
    <scope>NUCLEOTIDE SEQUENCE [LARGE SCALE GENOMIC DNA]</scope>
    <source>
        <strain evidence="3">YNK0</strain>
        <tissue evidence="3">Leaf</tissue>
    </source>
</reference>
<gene>
    <name evidence="3" type="ORF">HHK36_007770</name>
</gene>
<dbReference type="Pfam" id="PF05383">
    <property type="entry name" value="La"/>
    <property type="match status" value="1"/>
</dbReference>
<evidence type="ECO:0000256" key="1">
    <source>
        <dbReference type="ARBA" id="ARBA00022884"/>
    </source>
</evidence>
<name>A0A835DIP6_TETSI</name>
<dbReference type="InterPro" id="IPR036388">
    <property type="entry name" value="WH-like_DNA-bd_sf"/>
</dbReference>
<comment type="caution">
    <text evidence="3">The sequence shown here is derived from an EMBL/GenBank/DDBJ whole genome shotgun (WGS) entry which is preliminary data.</text>
</comment>
<proteinExistence type="predicted"/>
<dbReference type="GO" id="GO:0003723">
    <property type="term" value="F:RNA binding"/>
    <property type="evidence" value="ECO:0007669"/>
    <property type="project" value="UniProtKB-KW"/>
</dbReference>
<dbReference type="Gene3D" id="1.10.10.10">
    <property type="entry name" value="Winged helix-like DNA-binding domain superfamily/Winged helix DNA-binding domain"/>
    <property type="match status" value="1"/>
</dbReference>
<dbReference type="EMBL" id="JABCRI010000005">
    <property type="protein sequence ID" value="KAF8405693.1"/>
    <property type="molecule type" value="Genomic_DNA"/>
</dbReference>
<feature type="domain" description="HTH La-type RNA-binding" evidence="2">
    <location>
        <begin position="70"/>
        <end position="106"/>
    </location>
</feature>
<dbReference type="InterPro" id="IPR036390">
    <property type="entry name" value="WH_DNA-bd_sf"/>
</dbReference>
<dbReference type="OrthoDB" id="340227at2759"/>
<accession>A0A835DIP6</accession>
<keyword evidence="4" id="KW-1185">Reference proteome</keyword>
<keyword evidence="1" id="KW-0694">RNA-binding</keyword>
<evidence type="ECO:0000259" key="2">
    <source>
        <dbReference type="Pfam" id="PF05383"/>
    </source>
</evidence>
<dbReference type="SUPFAM" id="SSF46785">
    <property type="entry name" value="Winged helix' DNA-binding domain"/>
    <property type="match status" value="1"/>
</dbReference>
<dbReference type="AlphaFoldDB" id="A0A835DIP6"/>
<evidence type="ECO:0000313" key="3">
    <source>
        <dbReference type="EMBL" id="KAF8405693.1"/>
    </source>
</evidence>
<sequence length="184" mass="20704">MSVYSLCSHLQFQVIGAPSGYDGDPYFPEASITVYCAPVPPPVPQPFAFQKKIIAFAIAISSHGKVTGFQNLPTDDYLMCHMDEQGWVHVGLIAAFPRMRLLENSISCLQRGRDEPAEDDEFLEICCIMFLALHSHWGPHQVMPLHLKLNSELDNLRPESVPKVLMFQNFHNGLLLKLIIMVVI</sequence>
<protein>
    <recommendedName>
        <fullName evidence="2">HTH La-type RNA-binding domain-containing protein</fullName>
    </recommendedName>
</protein>
<evidence type="ECO:0000313" key="4">
    <source>
        <dbReference type="Proteomes" id="UP000655225"/>
    </source>
</evidence>
<dbReference type="Proteomes" id="UP000655225">
    <property type="component" value="Unassembled WGS sequence"/>
</dbReference>
<organism evidence="3 4">
    <name type="scientific">Tetracentron sinense</name>
    <name type="common">Spur-leaf</name>
    <dbReference type="NCBI Taxonomy" id="13715"/>
    <lineage>
        <taxon>Eukaryota</taxon>
        <taxon>Viridiplantae</taxon>
        <taxon>Streptophyta</taxon>
        <taxon>Embryophyta</taxon>
        <taxon>Tracheophyta</taxon>
        <taxon>Spermatophyta</taxon>
        <taxon>Magnoliopsida</taxon>
        <taxon>Trochodendrales</taxon>
        <taxon>Trochodendraceae</taxon>
        <taxon>Tetracentron</taxon>
    </lineage>
</organism>